<keyword evidence="1" id="KW-1133">Transmembrane helix</keyword>
<comment type="caution">
    <text evidence="2">The sequence shown here is derived from an EMBL/GenBank/DDBJ whole genome shotgun (WGS) entry which is preliminary data.</text>
</comment>
<gene>
    <name evidence="2" type="ORF">scyTo_0024603</name>
</gene>
<proteinExistence type="predicted"/>
<name>A0A401QFP5_SCYTO</name>
<dbReference type="Proteomes" id="UP000288216">
    <property type="component" value="Unassembled WGS sequence"/>
</dbReference>
<dbReference type="AlphaFoldDB" id="A0A401QFP5"/>
<keyword evidence="1" id="KW-0812">Transmembrane</keyword>
<accession>A0A401QFP5</accession>
<protein>
    <submittedName>
        <fullName evidence="2">Uncharacterized protein</fullName>
    </submittedName>
</protein>
<evidence type="ECO:0000256" key="1">
    <source>
        <dbReference type="SAM" id="Phobius"/>
    </source>
</evidence>
<evidence type="ECO:0000313" key="3">
    <source>
        <dbReference type="Proteomes" id="UP000288216"/>
    </source>
</evidence>
<keyword evidence="1" id="KW-0472">Membrane</keyword>
<dbReference type="EMBL" id="BFAA01051024">
    <property type="protein sequence ID" value="GCB84199.1"/>
    <property type="molecule type" value="Genomic_DNA"/>
</dbReference>
<evidence type="ECO:0000313" key="2">
    <source>
        <dbReference type="EMBL" id="GCB84199.1"/>
    </source>
</evidence>
<feature type="transmembrane region" description="Helical" evidence="1">
    <location>
        <begin position="157"/>
        <end position="181"/>
    </location>
</feature>
<reference evidence="2 3" key="1">
    <citation type="journal article" date="2018" name="Nat. Ecol. Evol.">
        <title>Shark genomes provide insights into elasmobranch evolution and the origin of vertebrates.</title>
        <authorList>
            <person name="Hara Y"/>
            <person name="Yamaguchi K"/>
            <person name="Onimaru K"/>
            <person name="Kadota M"/>
            <person name="Koyanagi M"/>
            <person name="Keeley SD"/>
            <person name="Tatsumi K"/>
            <person name="Tanaka K"/>
            <person name="Motone F"/>
            <person name="Kageyama Y"/>
            <person name="Nozu R"/>
            <person name="Adachi N"/>
            <person name="Nishimura O"/>
            <person name="Nakagawa R"/>
            <person name="Tanegashima C"/>
            <person name="Kiyatake I"/>
            <person name="Matsumoto R"/>
            <person name="Murakumo K"/>
            <person name="Nishida K"/>
            <person name="Terakita A"/>
            <person name="Kuratani S"/>
            <person name="Sato K"/>
            <person name="Hyodo S Kuraku.S."/>
        </authorList>
    </citation>
    <scope>NUCLEOTIDE SEQUENCE [LARGE SCALE GENOMIC DNA]</scope>
</reference>
<keyword evidence="3" id="KW-1185">Reference proteome</keyword>
<sequence length="357" mass="41623">MFCRHRLHLKSWRMLYRSRHLMLRSLGARRVQVLLVHRDVQLPELLRSRSIEQSQLPCGMKQQRLLLQLEVCRLHGWWLLLLDVGLRGQLVLLSGRMALGLHECLVLPRGSDDGLVLGLRQLLVGLSLAQGLWLLIRGMRLGQQLGLGLWRLLIQRLGLAQLLGLSLILLGLSLGLLLVLLEQAWTLKLLGQRRLLIGVKLTLGRRRLEVLFGLLILLGRGLDWRRMLIELRRGLGTLLILWSRLLLLHLCRGARHRLLQLLQGCRLMLERQLVRRVSGLGELQPWLKLRGAVRRLLPRFLGVHRVMEGCVEEQLLLRVLRDGPDLRRRLLHHVVQRLWLHRWHLMGDLDRRVTHWQ</sequence>
<organism evidence="2 3">
    <name type="scientific">Scyliorhinus torazame</name>
    <name type="common">Cloudy catshark</name>
    <name type="synonym">Catulus torazame</name>
    <dbReference type="NCBI Taxonomy" id="75743"/>
    <lineage>
        <taxon>Eukaryota</taxon>
        <taxon>Metazoa</taxon>
        <taxon>Chordata</taxon>
        <taxon>Craniata</taxon>
        <taxon>Vertebrata</taxon>
        <taxon>Chondrichthyes</taxon>
        <taxon>Elasmobranchii</taxon>
        <taxon>Galeomorphii</taxon>
        <taxon>Galeoidea</taxon>
        <taxon>Carcharhiniformes</taxon>
        <taxon>Scyliorhinidae</taxon>
        <taxon>Scyliorhinus</taxon>
    </lineage>
</organism>